<gene>
    <name evidence="5" type="ORF">GCM10010307_07000</name>
</gene>
<dbReference type="CDD" id="cd04770">
    <property type="entry name" value="HTH_HMRTR"/>
    <property type="match status" value="1"/>
</dbReference>
<dbReference type="Gene3D" id="1.10.1660.10">
    <property type="match status" value="1"/>
</dbReference>
<keyword evidence="2" id="KW-0238">DNA-binding</keyword>
<keyword evidence="6" id="KW-1185">Reference proteome</keyword>
<dbReference type="RefSeq" id="WP_344387400.1">
    <property type="nucleotide sequence ID" value="NZ_BAAASJ010000007.1"/>
</dbReference>
<evidence type="ECO:0000256" key="1">
    <source>
        <dbReference type="ARBA" id="ARBA00023015"/>
    </source>
</evidence>
<feature type="domain" description="HTH merR-type" evidence="4">
    <location>
        <begin position="3"/>
        <end position="71"/>
    </location>
</feature>
<dbReference type="InterPro" id="IPR047057">
    <property type="entry name" value="MerR_fam"/>
</dbReference>
<dbReference type="SMART" id="SM00422">
    <property type="entry name" value="HTH_MERR"/>
    <property type="match status" value="1"/>
</dbReference>
<evidence type="ECO:0000256" key="3">
    <source>
        <dbReference type="ARBA" id="ARBA00023163"/>
    </source>
</evidence>
<dbReference type="PANTHER" id="PTHR30204:SF94">
    <property type="entry name" value="HEAVY METAL-DEPENDENT TRANSCRIPTIONAL REGULATOR HI_0293-RELATED"/>
    <property type="match status" value="1"/>
</dbReference>
<evidence type="ECO:0000313" key="5">
    <source>
        <dbReference type="EMBL" id="GAA2622451.1"/>
    </source>
</evidence>
<dbReference type="PRINTS" id="PR00040">
    <property type="entry name" value="HTHMERR"/>
</dbReference>
<dbReference type="PANTHER" id="PTHR30204">
    <property type="entry name" value="REDOX-CYCLING DRUG-SENSING TRANSCRIPTIONAL ACTIVATOR SOXR"/>
    <property type="match status" value="1"/>
</dbReference>
<evidence type="ECO:0000256" key="2">
    <source>
        <dbReference type="ARBA" id="ARBA00023125"/>
    </source>
</evidence>
<name>A0ABN3QC21_9ACTN</name>
<dbReference type="InterPro" id="IPR000551">
    <property type="entry name" value="MerR-type_HTH_dom"/>
</dbReference>
<dbReference type="SUPFAM" id="SSF46955">
    <property type="entry name" value="Putative DNA-binding domain"/>
    <property type="match status" value="1"/>
</dbReference>
<comment type="caution">
    <text evidence="5">The sequence shown here is derived from an EMBL/GenBank/DDBJ whole genome shotgun (WGS) entry which is preliminary data.</text>
</comment>
<sequence length="251" mass="27498">MTSYRISQVAERCGLPATTLRFYEDQGLLAPRRTPSGYRLYGDETVERLKFIKAAKRVGLSLDDIREILPVWDHGGCPEVRDVLRPLIEARLADTDEHVGELRAFAAHLTRARQKLDAIAPGAGPCSSSCEFVDSEEPQLLQITDAPVGRPGPVEGGVRVACSLDGDGQAGRVEEWRRLLSETIDHVRLANGVRVSLPMHTAGRVAELAAAELQCCPFFEFSLQLGGERLHLEVRGPAEAAGLIEEYFVSP</sequence>
<dbReference type="EMBL" id="BAAASJ010000007">
    <property type="protein sequence ID" value="GAA2622451.1"/>
    <property type="molecule type" value="Genomic_DNA"/>
</dbReference>
<evidence type="ECO:0000313" key="6">
    <source>
        <dbReference type="Proteomes" id="UP001500151"/>
    </source>
</evidence>
<keyword evidence="3" id="KW-0804">Transcription</keyword>
<keyword evidence="1" id="KW-0805">Transcription regulation</keyword>
<dbReference type="PROSITE" id="PS50937">
    <property type="entry name" value="HTH_MERR_2"/>
    <property type="match status" value="1"/>
</dbReference>
<dbReference type="Proteomes" id="UP001500151">
    <property type="component" value="Unassembled WGS sequence"/>
</dbReference>
<reference evidence="6" key="1">
    <citation type="journal article" date="2019" name="Int. J. Syst. Evol. Microbiol.">
        <title>The Global Catalogue of Microorganisms (GCM) 10K type strain sequencing project: providing services to taxonomists for standard genome sequencing and annotation.</title>
        <authorList>
            <consortium name="The Broad Institute Genomics Platform"/>
            <consortium name="The Broad Institute Genome Sequencing Center for Infectious Disease"/>
            <person name="Wu L."/>
            <person name="Ma J."/>
        </authorList>
    </citation>
    <scope>NUCLEOTIDE SEQUENCE [LARGE SCALE GENOMIC DNA]</scope>
    <source>
        <strain evidence="6">JCM 4524</strain>
    </source>
</reference>
<proteinExistence type="predicted"/>
<protein>
    <submittedName>
        <fullName evidence="5">MerR family transcriptional regulator</fullName>
    </submittedName>
</protein>
<organism evidence="5 6">
    <name type="scientific">Streptomyces vastus</name>
    <dbReference type="NCBI Taxonomy" id="285451"/>
    <lineage>
        <taxon>Bacteria</taxon>
        <taxon>Bacillati</taxon>
        <taxon>Actinomycetota</taxon>
        <taxon>Actinomycetes</taxon>
        <taxon>Kitasatosporales</taxon>
        <taxon>Streptomycetaceae</taxon>
        <taxon>Streptomyces</taxon>
    </lineage>
</organism>
<evidence type="ECO:0000259" key="4">
    <source>
        <dbReference type="PROSITE" id="PS50937"/>
    </source>
</evidence>
<dbReference type="InterPro" id="IPR009061">
    <property type="entry name" value="DNA-bd_dom_put_sf"/>
</dbReference>
<accession>A0ABN3QC21</accession>
<dbReference type="Pfam" id="PF13411">
    <property type="entry name" value="MerR_1"/>
    <property type="match status" value="1"/>
</dbReference>